<dbReference type="InterPro" id="IPR029001">
    <property type="entry name" value="ITPase-like_fam"/>
</dbReference>
<evidence type="ECO:0000256" key="2">
    <source>
        <dbReference type="ARBA" id="ARBA00011738"/>
    </source>
</evidence>
<evidence type="ECO:0000256" key="1">
    <source>
        <dbReference type="ARBA" id="ARBA00008023"/>
    </source>
</evidence>
<dbReference type="PANTHER" id="PTHR11067">
    <property type="entry name" value="INOSINE TRIPHOSPHATE PYROPHOSPHATASE/HAM1 PROTEIN"/>
    <property type="match status" value="1"/>
</dbReference>
<dbReference type="HAMAP" id="MF_01405">
    <property type="entry name" value="Non_canon_purine_NTPase"/>
    <property type="match status" value="1"/>
</dbReference>
<feature type="binding site" evidence="10">
    <location>
        <position position="71"/>
    </location>
    <ligand>
        <name>substrate</name>
    </ligand>
</feature>
<dbReference type="GO" id="GO:0000166">
    <property type="term" value="F:nucleotide binding"/>
    <property type="evidence" value="ECO:0007669"/>
    <property type="project" value="UniProtKB-KW"/>
</dbReference>
<feature type="binding site" evidence="10">
    <location>
        <begin position="181"/>
        <end position="182"/>
    </location>
    <ligand>
        <name>substrate</name>
    </ligand>
</feature>
<dbReference type="GO" id="GO:0009146">
    <property type="term" value="P:purine nucleoside triphosphate catabolic process"/>
    <property type="evidence" value="ECO:0007669"/>
    <property type="project" value="UniProtKB-UniRule"/>
</dbReference>
<reference evidence="12" key="1">
    <citation type="journal article" date="2014" name="Int. J. Syst. Evol. Microbiol.">
        <title>Complete genome sequence of Corynebacterium casei LMG S-19264T (=DSM 44701T), isolated from a smear-ripened cheese.</title>
        <authorList>
            <consortium name="US DOE Joint Genome Institute (JGI-PGF)"/>
            <person name="Walter F."/>
            <person name="Albersmeier A."/>
            <person name="Kalinowski J."/>
            <person name="Ruckert C."/>
        </authorList>
    </citation>
    <scope>NUCLEOTIDE SEQUENCE</scope>
    <source>
        <strain evidence="12">CGMCC 1.15371</strain>
    </source>
</reference>
<dbReference type="GO" id="GO:0035870">
    <property type="term" value="F:dITP diphosphatase activity"/>
    <property type="evidence" value="ECO:0007669"/>
    <property type="project" value="UniProtKB-UniRule"/>
</dbReference>
<sequence length="202" mass="22705">MNRIIIASKNKGKIEEFQKLFHPFGLTIQSLLDFPDAIDVEETGTTFYENAQLKSEAIAKIYNTVAIADDSGLEIDALDGRPGVYSARYAGEDKADEANIAKVLEELKEIPFEQRTAHFTCVLSISAPNIPTRFVKGECHGLIAQQPTGTLGFGYDPIFYIPEFKKTFAELESEQKNKLSHRAMAMKELQVIWPTIKEEFLK</sequence>
<evidence type="ECO:0000313" key="13">
    <source>
        <dbReference type="Proteomes" id="UP000628775"/>
    </source>
</evidence>
<reference evidence="12" key="2">
    <citation type="submission" date="2020-09" db="EMBL/GenBank/DDBJ databases">
        <authorList>
            <person name="Sun Q."/>
            <person name="Zhou Y."/>
        </authorList>
    </citation>
    <scope>NUCLEOTIDE SEQUENCE</scope>
    <source>
        <strain evidence="12">CGMCC 1.15371</strain>
    </source>
</reference>
<comment type="catalytic activity">
    <reaction evidence="9 10">
        <text>XTP + H2O = XMP + diphosphate + H(+)</text>
        <dbReference type="Rhea" id="RHEA:28610"/>
        <dbReference type="ChEBI" id="CHEBI:15377"/>
        <dbReference type="ChEBI" id="CHEBI:15378"/>
        <dbReference type="ChEBI" id="CHEBI:33019"/>
        <dbReference type="ChEBI" id="CHEBI:57464"/>
        <dbReference type="ChEBI" id="CHEBI:61314"/>
        <dbReference type="EC" id="3.6.1.66"/>
    </reaction>
</comment>
<dbReference type="NCBIfam" id="TIGR00042">
    <property type="entry name" value="RdgB/HAM1 family non-canonical purine NTP pyrophosphatase"/>
    <property type="match status" value="1"/>
</dbReference>
<dbReference type="RefSeq" id="WP_188693466.1">
    <property type="nucleotide sequence ID" value="NZ_BMIR01000009.1"/>
</dbReference>
<keyword evidence="7 10" id="KW-0546">Nucleotide metabolism</keyword>
<comment type="subunit">
    <text evidence="2 10">Homodimer.</text>
</comment>
<dbReference type="NCBIfam" id="NF011397">
    <property type="entry name" value="PRK14822.1"/>
    <property type="match status" value="1"/>
</dbReference>
<dbReference type="GO" id="GO:0017111">
    <property type="term" value="F:ribonucleoside triphosphate phosphatase activity"/>
    <property type="evidence" value="ECO:0007669"/>
    <property type="project" value="InterPro"/>
</dbReference>
<comment type="function">
    <text evidence="10">Pyrophosphatase that catalyzes the hydrolysis of nucleoside triphosphates to their monophosphate derivatives, with a high preference for the non-canonical purine nucleotides XTP (xanthosine triphosphate), dITP (deoxyinosine triphosphate) and ITP. Seems to function as a house-cleaning enzyme that removes non-canonical purine nucleotides from the nucleotide pool, thus preventing their incorporation into DNA/RNA and avoiding chromosomal lesions.</text>
</comment>
<evidence type="ECO:0000256" key="11">
    <source>
        <dbReference type="RuleBase" id="RU003781"/>
    </source>
</evidence>
<dbReference type="CDD" id="cd00515">
    <property type="entry name" value="HAM1"/>
    <property type="match status" value="1"/>
</dbReference>
<keyword evidence="3 10" id="KW-0479">Metal-binding</keyword>
<evidence type="ECO:0000256" key="8">
    <source>
        <dbReference type="ARBA" id="ARBA00051875"/>
    </source>
</evidence>
<feature type="active site" description="Proton acceptor" evidence="10">
    <location>
        <position position="70"/>
    </location>
</feature>
<evidence type="ECO:0000313" key="12">
    <source>
        <dbReference type="EMBL" id="GGE42477.1"/>
    </source>
</evidence>
<keyword evidence="6 10" id="KW-0460">Magnesium</keyword>
<name>A0A8J2VUZ7_9BACL</name>
<comment type="caution">
    <text evidence="12">The sequence shown here is derived from an EMBL/GenBank/DDBJ whole genome shotgun (WGS) entry which is preliminary data.</text>
</comment>
<dbReference type="Proteomes" id="UP000628775">
    <property type="component" value="Unassembled WGS sequence"/>
</dbReference>
<keyword evidence="5 10" id="KW-0378">Hydrolase</keyword>
<feature type="binding site" evidence="10">
    <location>
        <begin position="153"/>
        <end position="156"/>
    </location>
    <ligand>
        <name>substrate</name>
    </ligand>
</feature>
<evidence type="ECO:0000256" key="3">
    <source>
        <dbReference type="ARBA" id="ARBA00022723"/>
    </source>
</evidence>
<comment type="similarity">
    <text evidence="1 10 11">Belongs to the HAM1 NTPase family.</text>
</comment>
<evidence type="ECO:0000256" key="6">
    <source>
        <dbReference type="ARBA" id="ARBA00022842"/>
    </source>
</evidence>
<dbReference type="GO" id="GO:0009117">
    <property type="term" value="P:nucleotide metabolic process"/>
    <property type="evidence" value="ECO:0007669"/>
    <property type="project" value="UniProtKB-KW"/>
</dbReference>
<evidence type="ECO:0000256" key="9">
    <source>
        <dbReference type="ARBA" id="ARBA00052017"/>
    </source>
</evidence>
<dbReference type="EC" id="3.6.1.66" evidence="10"/>
<dbReference type="Gene3D" id="3.90.950.10">
    <property type="match status" value="1"/>
</dbReference>
<comment type="catalytic activity">
    <reaction evidence="10">
        <text>ITP + H2O = IMP + diphosphate + H(+)</text>
        <dbReference type="Rhea" id="RHEA:29399"/>
        <dbReference type="ChEBI" id="CHEBI:15377"/>
        <dbReference type="ChEBI" id="CHEBI:15378"/>
        <dbReference type="ChEBI" id="CHEBI:33019"/>
        <dbReference type="ChEBI" id="CHEBI:58053"/>
        <dbReference type="ChEBI" id="CHEBI:61402"/>
        <dbReference type="EC" id="3.6.1.66"/>
    </reaction>
</comment>
<dbReference type="InterPro" id="IPR020922">
    <property type="entry name" value="dITP/XTP_pyrophosphatase"/>
</dbReference>
<comment type="catalytic activity">
    <reaction evidence="8 10">
        <text>dITP + H2O = dIMP + diphosphate + H(+)</text>
        <dbReference type="Rhea" id="RHEA:28342"/>
        <dbReference type="ChEBI" id="CHEBI:15377"/>
        <dbReference type="ChEBI" id="CHEBI:15378"/>
        <dbReference type="ChEBI" id="CHEBI:33019"/>
        <dbReference type="ChEBI" id="CHEBI:61194"/>
        <dbReference type="ChEBI" id="CHEBI:61382"/>
        <dbReference type="EC" id="3.6.1.66"/>
    </reaction>
</comment>
<feature type="binding site" evidence="10">
    <location>
        <begin position="8"/>
        <end position="13"/>
    </location>
    <ligand>
        <name>substrate</name>
    </ligand>
</feature>
<keyword evidence="4 10" id="KW-0547">Nucleotide-binding</keyword>
<feature type="binding site" evidence="10">
    <location>
        <position position="70"/>
    </location>
    <ligand>
        <name>Mg(2+)</name>
        <dbReference type="ChEBI" id="CHEBI:18420"/>
    </ligand>
</feature>
<dbReference type="InterPro" id="IPR002637">
    <property type="entry name" value="RdgB/HAM1"/>
</dbReference>
<dbReference type="GO" id="GO:0036222">
    <property type="term" value="F:XTP diphosphatase activity"/>
    <property type="evidence" value="ECO:0007669"/>
    <property type="project" value="UniProtKB-UniRule"/>
</dbReference>
<evidence type="ECO:0000256" key="10">
    <source>
        <dbReference type="HAMAP-Rule" id="MF_01405"/>
    </source>
</evidence>
<dbReference type="EMBL" id="BMIR01000009">
    <property type="protein sequence ID" value="GGE42477.1"/>
    <property type="molecule type" value="Genomic_DNA"/>
</dbReference>
<evidence type="ECO:0000256" key="4">
    <source>
        <dbReference type="ARBA" id="ARBA00022741"/>
    </source>
</evidence>
<dbReference type="GO" id="GO:0005829">
    <property type="term" value="C:cytosol"/>
    <property type="evidence" value="ECO:0007669"/>
    <property type="project" value="TreeGrafter"/>
</dbReference>
<accession>A0A8J2VUZ7</accession>
<gene>
    <name evidence="12" type="ORF">GCM10011391_21580</name>
</gene>
<feature type="binding site" evidence="10">
    <location>
        <position position="176"/>
    </location>
    <ligand>
        <name>substrate</name>
    </ligand>
</feature>
<organism evidence="12 13">
    <name type="scientific">Pullulanibacillus camelliae</name>
    <dbReference type="NCBI Taxonomy" id="1707096"/>
    <lineage>
        <taxon>Bacteria</taxon>
        <taxon>Bacillati</taxon>
        <taxon>Bacillota</taxon>
        <taxon>Bacilli</taxon>
        <taxon>Bacillales</taxon>
        <taxon>Sporolactobacillaceae</taxon>
        <taxon>Pullulanibacillus</taxon>
    </lineage>
</organism>
<proteinExistence type="inferred from homology"/>
<comment type="cofactor">
    <cofactor evidence="10">
        <name>Mg(2+)</name>
        <dbReference type="ChEBI" id="CHEBI:18420"/>
    </cofactor>
    <text evidence="10">Binds 1 Mg(2+) ion per subunit.</text>
</comment>
<evidence type="ECO:0000256" key="7">
    <source>
        <dbReference type="ARBA" id="ARBA00023080"/>
    </source>
</evidence>
<evidence type="ECO:0000256" key="5">
    <source>
        <dbReference type="ARBA" id="ARBA00022801"/>
    </source>
</evidence>
<dbReference type="GO" id="GO:0046872">
    <property type="term" value="F:metal ion binding"/>
    <property type="evidence" value="ECO:0007669"/>
    <property type="project" value="UniProtKB-KW"/>
</dbReference>
<dbReference type="Pfam" id="PF01725">
    <property type="entry name" value="Ham1p_like"/>
    <property type="match status" value="1"/>
</dbReference>
<feature type="binding site" evidence="10">
    <location>
        <position position="41"/>
    </location>
    <ligand>
        <name>Mg(2+)</name>
        <dbReference type="ChEBI" id="CHEBI:18420"/>
    </ligand>
</feature>
<dbReference type="PANTHER" id="PTHR11067:SF9">
    <property type="entry name" value="INOSINE TRIPHOSPHATE PYROPHOSPHATASE"/>
    <property type="match status" value="1"/>
</dbReference>
<protein>
    <recommendedName>
        <fullName evidence="10">dITP/XTP pyrophosphatase</fullName>
        <ecNumber evidence="10">3.6.1.66</ecNumber>
    </recommendedName>
    <alternativeName>
        <fullName evidence="10">Non-canonical purine NTP pyrophosphatase</fullName>
    </alternativeName>
    <alternativeName>
        <fullName evidence="10">Non-standard purine NTP pyrophosphatase</fullName>
    </alternativeName>
    <alternativeName>
        <fullName evidence="10">Nucleoside-triphosphate diphosphatase</fullName>
    </alternativeName>
    <alternativeName>
        <fullName evidence="10">Nucleoside-triphosphate pyrophosphatase</fullName>
        <shortName evidence="10">NTPase</shortName>
    </alternativeName>
</protein>
<dbReference type="GO" id="GO:0036220">
    <property type="term" value="F:ITP diphosphatase activity"/>
    <property type="evidence" value="ECO:0007669"/>
    <property type="project" value="UniProtKB-UniRule"/>
</dbReference>
<keyword evidence="13" id="KW-1185">Reference proteome</keyword>
<dbReference type="SUPFAM" id="SSF52972">
    <property type="entry name" value="ITPase-like"/>
    <property type="match status" value="1"/>
</dbReference>
<dbReference type="AlphaFoldDB" id="A0A8J2VUZ7"/>
<dbReference type="FunFam" id="3.90.950.10:FF:000001">
    <property type="entry name" value="dITP/XTP pyrophosphatase"/>
    <property type="match status" value="1"/>
</dbReference>